<dbReference type="Gene3D" id="3.40.50.720">
    <property type="entry name" value="NAD(P)-binding Rossmann-like Domain"/>
    <property type="match status" value="1"/>
</dbReference>
<dbReference type="RefSeq" id="WP_039814436.1">
    <property type="nucleotide sequence ID" value="NZ_UGRY01000005.1"/>
</dbReference>
<dbReference type="Proteomes" id="UP000255467">
    <property type="component" value="Unassembled WGS sequence"/>
</dbReference>
<protein>
    <submittedName>
        <fullName evidence="3">Ketoacyl reductase</fullName>
        <ecNumber evidence="3">1.3.1.-</ecNumber>
    </submittedName>
</protein>
<dbReference type="STRING" id="1406858.GCA_000710895_04717"/>
<dbReference type="InterPro" id="IPR036291">
    <property type="entry name" value="NAD(P)-bd_dom_sf"/>
</dbReference>
<sequence>MKTILITGATSGIGLAAARQLGSQGHHLVLVGRNPEKLSATAASVRECGAGAVDTLECDMGSLAQVRRLAKTVQANYSRLDVLANNAGGFHLRRTETEDGIETTFAVNHLAGFLLTELLMDLLLHSSPARILFTSSVMHYGSQVKLDDLGLRRGYTGARAYGASKLANILYVRDLERRLRGTGVTANAFHPGAVATHIWDEAPWFVKPAMELVKRIFMITPEQGAEALTYLATDPDVAAVSGCYFQRNRVKAPSRAAQDDATARELYRVCAELAGLPD</sequence>
<feature type="domain" description="Ketoreductase" evidence="2">
    <location>
        <begin position="2"/>
        <end position="202"/>
    </location>
</feature>
<keyword evidence="4" id="KW-1185">Reference proteome</keyword>
<organism evidence="3 4">
    <name type="scientific">Nocardia otitidiscaviarum</name>
    <dbReference type="NCBI Taxonomy" id="1823"/>
    <lineage>
        <taxon>Bacteria</taxon>
        <taxon>Bacillati</taxon>
        <taxon>Actinomycetota</taxon>
        <taxon>Actinomycetes</taxon>
        <taxon>Mycobacteriales</taxon>
        <taxon>Nocardiaceae</taxon>
        <taxon>Nocardia</taxon>
    </lineage>
</organism>
<dbReference type="PANTHER" id="PTHR43157:SF31">
    <property type="entry name" value="PHOSPHATIDYLINOSITOL-GLYCAN BIOSYNTHESIS CLASS F PROTEIN"/>
    <property type="match status" value="1"/>
</dbReference>
<reference evidence="3 4" key="1">
    <citation type="submission" date="2018-06" db="EMBL/GenBank/DDBJ databases">
        <authorList>
            <consortium name="Pathogen Informatics"/>
            <person name="Doyle S."/>
        </authorList>
    </citation>
    <scope>NUCLEOTIDE SEQUENCE [LARGE SCALE GENOMIC DNA]</scope>
    <source>
        <strain evidence="3 4">NCTC1934</strain>
    </source>
</reference>
<evidence type="ECO:0000313" key="3">
    <source>
        <dbReference type="EMBL" id="SUD48706.1"/>
    </source>
</evidence>
<dbReference type="EC" id="1.3.1.-" evidence="3"/>
<dbReference type="GO" id="GO:0016491">
    <property type="term" value="F:oxidoreductase activity"/>
    <property type="evidence" value="ECO:0007669"/>
    <property type="project" value="UniProtKB-KW"/>
</dbReference>
<dbReference type="InterPro" id="IPR057326">
    <property type="entry name" value="KR_dom"/>
</dbReference>
<dbReference type="PRINTS" id="PR00081">
    <property type="entry name" value="GDHRDH"/>
</dbReference>
<dbReference type="CDD" id="cd05327">
    <property type="entry name" value="retinol-DH_like_SDR_c_like"/>
    <property type="match status" value="1"/>
</dbReference>
<dbReference type="AlphaFoldDB" id="A0A379JJZ5"/>
<dbReference type="PANTHER" id="PTHR43157">
    <property type="entry name" value="PHOSPHATIDYLINOSITOL-GLYCAN BIOSYNTHESIS CLASS F PROTEIN-RELATED"/>
    <property type="match status" value="1"/>
</dbReference>
<dbReference type="Pfam" id="PF00106">
    <property type="entry name" value="adh_short"/>
    <property type="match status" value="1"/>
</dbReference>
<accession>A0A379JJZ5</accession>
<gene>
    <name evidence="3" type="primary">actIII_3</name>
    <name evidence="3" type="ORF">NCTC1934_06043</name>
</gene>
<dbReference type="SUPFAM" id="SSF51735">
    <property type="entry name" value="NAD(P)-binding Rossmann-fold domains"/>
    <property type="match status" value="1"/>
</dbReference>
<dbReference type="EMBL" id="UGRY01000005">
    <property type="protein sequence ID" value="SUD48706.1"/>
    <property type="molecule type" value="Genomic_DNA"/>
</dbReference>
<evidence type="ECO:0000256" key="1">
    <source>
        <dbReference type="ARBA" id="ARBA00023002"/>
    </source>
</evidence>
<keyword evidence="1 3" id="KW-0560">Oxidoreductase</keyword>
<name>A0A379JJZ5_9NOCA</name>
<dbReference type="OrthoDB" id="3237043at2"/>
<dbReference type="SMART" id="SM00822">
    <property type="entry name" value="PKS_KR"/>
    <property type="match status" value="1"/>
</dbReference>
<proteinExistence type="predicted"/>
<evidence type="ECO:0000259" key="2">
    <source>
        <dbReference type="SMART" id="SM00822"/>
    </source>
</evidence>
<dbReference type="InterPro" id="IPR002347">
    <property type="entry name" value="SDR_fam"/>
</dbReference>
<evidence type="ECO:0000313" key="4">
    <source>
        <dbReference type="Proteomes" id="UP000255467"/>
    </source>
</evidence>